<evidence type="ECO:0000313" key="1">
    <source>
        <dbReference type="EMBL" id="MDO7880646.1"/>
    </source>
</evidence>
<proteinExistence type="predicted"/>
<dbReference type="RefSeq" id="WP_305001077.1">
    <property type="nucleotide sequence ID" value="NZ_JAUQUB010000001.1"/>
</dbReference>
<reference evidence="1 2" key="1">
    <citation type="submission" date="2023-07" db="EMBL/GenBank/DDBJ databases">
        <title>Protaetiibacter sp. nov WY-16 isolated from soil.</title>
        <authorList>
            <person name="Liu B."/>
            <person name="Wan Y."/>
        </authorList>
    </citation>
    <scope>NUCLEOTIDE SEQUENCE [LARGE SCALE GENOMIC DNA]</scope>
    <source>
        <strain evidence="1 2">WY-16</strain>
    </source>
</reference>
<evidence type="ECO:0000313" key="2">
    <source>
        <dbReference type="Proteomes" id="UP001241072"/>
    </source>
</evidence>
<accession>A0ABT9BLK0</accession>
<dbReference type="Proteomes" id="UP001241072">
    <property type="component" value="Unassembled WGS sequence"/>
</dbReference>
<name>A0ABT9BLK0_9MICO</name>
<organism evidence="1 2">
    <name type="scientific">Antiquaquibacter soli</name>
    <dbReference type="NCBI Taxonomy" id="3064523"/>
    <lineage>
        <taxon>Bacteria</taxon>
        <taxon>Bacillati</taxon>
        <taxon>Actinomycetota</taxon>
        <taxon>Actinomycetes</taxon>
        <taxon>Micrococcales</taxon>
        <taxon>Microbacteriaceae</taxon>
        <taxon>Antiquaquibacter</taxon>
    </lineage>
</organism>
<dbReference type="Gene3D" id="3.30.70.2330">
    <property type="match status" value="1"/>
</dbReference>
<keyword evidence="2" id="KW-1185">Reference proteome</keyword>
<protein>
    <submittedName>
        <fullName evidence="1">Uncharacterized protein</fullName>
    </submittedName>
</protein>
<dbReference type="EMBL" id="JAUQUB010000001">
    <property type="protein sequence ID" value="MDO7880646.1"/>
    <property type="molecule type" value="Genomic_DNA"/>
</dbReference>
<comment type="caution">
    <text evidence="1">The sequence shown here is derived from an EMBL/GenBank/DDBJ whole genome shotgun (WGS) entry which is preliminary data.</text>
</comment>
<sequence>MPSATLDRTPSGVADGRQRELVVAWGHPDTRAIAPVALLSFDGEKYSFAYLESAASVAGFKPLLGFPEFGVQYTSRALFPLFQQRVMDPKRPDFERYVSELGLSGETSPWEQIYRSGGSREGDTLQLFPVPEYADGAWTSRFLVHGMRHLLGKTVPIDGVPRGGYSVSELESLLGELVEGESLELVAEETNEYTDRALLVTTRGRYPLGYVPDFLLFGVKPAHSDGRVHVFVERVNPPEAGWHLRLLARMTIDAGPNTRFFEWQSRS</sequence>
<gene>
    <name evidence="1" type="ORF">Q5716_00230</name>
</gene>